<reference evidence="1" key="1">
    <citation type="journal article" date="2020" name="Nature">
        <title>Giant virus diversity and host interactions through global metagenomics.</title>
        <authorList>
            <person name="Schulz F."/>
            <person name="Roux S."/>
            <person name="Paez-Espino D."/>
            <person name="Jungbluth S."/>
            <person name="Walsh D.A."/>
            <person name="Denef V.J."/>
            <person name="McMahon K.D."/>
            <person name="Konstantinidis K.T."/>
            <person name="Eloe-Fadrosh E.A."/>
            <person name="Kyrpides N.C."/>
            <person name="Woyke T."/>
        </authorList>
    </citation>
    <scope>NUCLEOTIDE SEQUENCE</scope>
    <source>
        <strain evidence="1">GVMAG-M-3300023184-13</strain>
    </source>
</reference>
<dbReference type="EMBL" id="MN739985">
    <property type="protein sequence ID" value="QHT81563.1"/>
    <property type="molecule type" value="Genomic_DNA"/>
</dbReference>
<sequence>MSYTKIKKSLLKQKKSQYKYKKNKISLKQIKIHKNLSIKNNINSTSNSTLNFKLNKSLENIYKNINFNPSEQTQLINTITLKKNTFFDKYNTNLCIINIYNNCDISKNAIFKLINELDIPKDNRVLLTKEFLKKLCKWIDIYHHDTYIKTCILIWISDRFIWNIENVDKRIPICVYATPINLNYIIIPDNTFYILNEQKRYASTGLDWAQQKKLFTYSNTKKNLIFFRGVDTTNLNHNLRQVIKSKLNYEKDKEFKKAMKYEFLTHKNYKSVKEFKEYKFLLNLPGRYPWSTRLKYLYLSKSFIINIRVKTLGDVNDDVYNSFVDLLVPDNLCINIDMNYYYNDNDNDNPNKYVKQNIYETNKVYEKIKQIYHQYKNKNPIESTKVQQAYDLINKLDIKQIYQYYYKMICLNQKIGLVPM</sequence>
<evidence type="ECO:0008006" key="2">
    <source>
        <dbReference type="Google" id="ProtNLM"/>
    </source>
</evidence>
<proteinExistence type="predicted"/>
<dbReference type="AlphaFoldDB" id="A0A6C0HNN8"/>
<evidence type="ECO:0000313" key="1">
    <source>
        <dbReference type="EMBL" id="QHT81563.1"/>
    </source>
</evidence>
<organism evidence="1">
    <name type="scientific">viral metagenome</name>
    <dbReference type="NCBI Taxonomy" id="1070528"/>
    <lineage>
        <taxon>unclassified sequences</taxon>
        <taxon>metagenomes</taxon>
        <taxon>organismal metagenomes</taxon>
    </lineage>
</organism>
<name>A0A6C0HNN8_9ZZZZ</name>
<protein>
    <recommendedName>
        <fullName evidence="2">Glycosyl transferase CAP10 domain-containing protein</fullName>
    </recommendedName>
</protein>
<accession>A0A6C0HNN8</accession>